<keyword evidence="4" id="KW-1185">Reference proteome</keyword>
<feature type="compositionally biased region" description="Low complexity" evidence="1">
    <location>
        <begin position="125"/>
        <end position="145"/>
    </location>
</feature>
<accession>A0A6N4WCN1</accession>
<protein>
    <submittedName>
        <fullName evidence="3">Uncharacterized protein</fullName>
    </submittedName>
</protein>
<dbReference type="RefSeq" id="WP_163807077.1">
    <property type="nucleotide sequence ID" value="NZ_AP022620.1"/>
</dbReference>
<organism evidence="3 4">
    <name type="scientific">Mycolicibacterium anyangense</name>
    <dbReference type="NCBI Taxonomy" id="1431246"/>
    <lineage>
        <taxon>Bacteria</taxon>
        <taxon>Bacillati</taxon>
        <taxon>Actinomycetota</taxon>
        <taxon>Actinomycetes</taxon>
        <taxon>Mycobacteriales</taxon>
        <taxon>Mycobacteriaceae</taxon>
        <taxon>Mycolicibacterium</taxon>
    </lineage>
</organism>
<evidence type="ECO:0000313" key="3">
    <source>
        <dbReference type="EMBL" id="BBZ79730.1"/>
    </source>
</evidence>
<evidence type="ECO:0000313" key="4">
    <source>
        <dbReference type="Proteomes" id="UP000467249"/>
    </source>
</evidence>
<dbReference type="EMBL" id="AP022620">
    <property type="protein sequence ID" value="BBZ79730.1"/>
    <property type="molecule type" value="Genomic_DNA"/>
</dbReference>
<feature type="signal peptide" evidence="2">
    <location>
        <begin position="1"/>
        <end position="28"/>
    </location>
</feature>
<proteinExistence type="predicted"/>
<feature type="chain" id="PRO_5026993292" evidence="2">
    <location>
        <begin position="29"/>
        <end position="145"/>
    </location>
</feature>
<dbReference type="Proteomes" id="UP000467249">
    <property type="component" value="Chromosome"/>
</dbReference>
<name>A0A6N4WCN1_9MYCO</name>
<dbReference type="KEGG" id="many:MANY_50670"/>
<feature type="region of interest" description="Disordered" evidence="1">
    <location>
        <begin position="100"/>
        <end position="145"/>
    </location>
</feature>
<feature type="compositionally biased region" description="Polar residues" evidence="1">
    <location>
        <begin position="104"/>
        <end position="119"/>
    </location>
</feature>
<keyword evidence="2" id="KW-0732">Signal</keyword>
<evidence type="ECO:0000256" key="2">
    <source>
        <dbReference type="SAM" id="SignalP"/>
    </source>
</evidence>
<evidence type="ECO:0000256" key="1">
    <source>
        <dbReference type="SAM" id="MobiDB-lite"/>
    </source>
</evidence>
<reference evidence="3 4" key="1">
    <citation type="journal article" date="2019" name="Emerg. Microbes Infect.">
        <title>Comprehensive subspecies identification of 175 nontuberculous mycobacteria species based on 7547 genomic profiles.</title>
        <authorList>
            <person name="Matsumoto Y."/>
            <person name="Kinjo T."/>
            <person name="Motooka D."/>
            <person name="Nabeya D."/>
            <person name="Jung N."/>
            <person name="Uechi K."/>
            <person name="Horii T."/>
            <person name="Iida T."/>
            <person name="Fujita J."/>
            <person name="Nakamura S."/>
        </authorList>
    </citation>
    <scope>NUCLEOTIDE SEQUENCE [LARGE SCALE GENOMIC DNA]</scope>
    <source>
        <strain evidence="3 4">JCM 30275</strain>
    </source>
</reference>
<dbReference type="AlphaFoldDB" id="A0A6N4WCN1"/>
<gene>
    <name evidence="3" type="ORF">MANY_50670</name>
</gene>
<sequence length="145" mass="14116">MNTITKTAAGTLLGGSLLVAGGLSLAHAAPPQAQSVVGDGKVNVTLSVDGQQLGVLQEVSLAGAQALATAVCPGADLSARLPELDTNQVQTLPACDSAAGGLSYTFTQNSPGNSETAPGQNRPVAPSTAPGTSTTPAPPSAAEGR</sequence>